<dbReference type="InterPro" id="IPR003697">
    <property type="entry name" value="Maf-like"/>
</dbReference>
<feature type="site" description="Important for substrate specificity" evidence="4">
    <location>
        <position position="152"/>
    </location>
</feature>
<dbReference type="PANTHER" id="PTHR43213">
    <property type="entry name" value="BIFUNCTIONAL DTTP/UTP PYROPHOSPHATASE/METHYLTRANSFERASE PROTEIN-RELATED"/>
    <property type="match status" value="1"/>
</dbReference>
<evidence type="ECO:0000256" key="2">
    <source>
        <dbReference type="ARBA" id="ARBA00022801"/>
    </source>
</evidence>
<dbReference type="HAMAP" id="MF_00528">
    <property type="entry name" value="Maf"/>
    <property type="match status" value="1"/>
</dbReference>
<comment type="caution">
    <text evidence="5">The sequence shown here is derived from an EMBL/GenBank/DDBJ whole genome shotgun (WGS) entry which is preliminary data.</text>
</comment>
<comment type="similarity">
    <text evidence="4">Belongs to the Maf family. YhdE subfamily.</text>
</comment>
<keyword evidence="6" id="KW-1185">Reference proteome</keyword>
<evidence type="ECO:0000313" key="6">
    <source>
        <dbReference type="Proteomes" id="UP000242765"/>
    </source>
</evidence>
<dbReference type="GO" id="GO:0036218">
    <property type="term" value="F:dTTP diphosphatase activity"/>
    <property type="evidence" value="ECO:0007669"/>
    <property type="project" value="RHEA"/>
</dbReference>
<comment type="subcellular location">
    <subcellularLocation>
        <location evidence="4">Cytoplasm</location>
    </subcellularLocation>
</comment>
<dbReference type="PIRSF" id="PIRSF006305">
    <property type="entry name" value="Maf"/>
    <property type="match status" value="1"/>
</dbReference>
<organism evidence="5 6">
    <name type="scientific">Acinetobacter silvestris</name>
    <dbReference type="NCBI Taxonomy" id="1977882"/>
    <lineage>
        <taxon>Bacteria</taxon>
        <taxon>Pseudomonadati</taxon>
        <taxon>Pseudomonadota</taxon>
        <taxon>Gammaproteobacteria</taxon>
        <taxon>Moraxellales</taxon>
        <taxon>Moraxellaceae</taxon>
        <taxon>Acinetobacter</taxon>
    </lineage>
</organism>
<dbReference type="Proteomes" id="UP000242765">
    <property type="component" value="Unassembled WGS sequence"/>
</dbReference>
<dbReference type="GO" id="GO:0009117">
    <property type="term" value="P:nucleotide metabolic process"/>
    <property type="evidence" value="ECO:0007669"/>
    <property type="project" value="UniProtKB-KW"/>
</dbReference>
<dbReference type="NCBIfam" id="TIGR00172">
    <property type="entry name" value="maf"/>
    <property type="match status" value="1"/>
</dbReference>
<dbReference type="GO" id="GO:0005737">
    <property type="term" value="C:cytoplasm"/>
    <property type="evidence" value="ECO:0007669"/>
    <property type="project" value="UniProtKB-SubCell"/>
</dbReference>
<sequence>MANLILASSSPRRRELLQQLGLDFSIYSPDIDESVFENETVEDYVKRLAETKAKSVLVRYPTVNILAADTSVAIDAKIIGKPESKQHAFEIWSLLSGRKHEVFTGICVANHEKIISRVVCTQVEFQKLSHNDMEDYWATGEPLGKAGAYALQGIAAQYIPRIEGSYSNVVGLPLHETVQLLKAVKALN</sequence>
<dbReference type="EMBL" id="NEGB01000009">
    <property type="protein sequence ID" value="OTG63463.1"/>
    <property type="molecule type" value="Genomic_DNA"/>
</dbReference>
<keyword evidence="2 4" id="KW-0378">Hydrolase</keyword>
<dbReference type="OrthoDB" id="9807767at2"/>
<comment type="caution">
    <text evidence="4">Lacks conserved residue(s) required for the propagation of feature annotation.</text>
</comment>
<keyword evidence="3 4" id="KW-0546">Nucleotide metabolism</keyword>
<dbReference type="STRING" id="1977882.B9T28_13165"/>
<evidence type="ECO:0000313" key="5">
    <source>
        <dbReference type="EMBL" id="OTG63463.1"/>
    </source>
</evidence>
<evidence type="ECO:0000256" key="3">
    <source>
        <dbReference type="ARBA" id="ARBA00023080"/>
    </source>
</evidence>
<dbReference type="AlphaFoldDB" id="A0A1Y3CE85"/>
<feature type="site" description="Important for substrate specificity" evidence="4">
    <location>
        <position position="70"/>
    </location>
</feature>
<comment type="cofactor">
    <cofactor evidence="1 4">
        <name>a divalent metal cation</name>
        <dbReference type="ChEBI" id="CHEBI:60240"/>
    </cofactor>
</comment>
<dbReference type="GO" id="GO:0036221">
    <property type="term" value="F:UTP diphosphatase activity"/>
    <property type="evidence" value="ECO:0007669"/>
    <property type="project" value="RHEA"/>
</dbReference>
<feature type="active site" description="Proton acceptor" evidence="4">
    <location>
        <position position="69"/>
    </location>
</feature>
<comment type="catalytic activity">
    <reaction evidence="4">
        <text>dTTP + H2O = dTMP + diphosphate + H(+)</text>
        <dbReference type="Rhea" id="RHEA:28534"/>
        <dbReference type="ChEBI" id="CHEBI:15377"/>
        <dbReference type="ChEBI" id="CHEBI:15378"/>
        <dbReference type="ChEBI" id="CHEBI:33019"/>
        <dbReference type="ChEBI" id="CHEBI:37568"/>
        <dbReference type="ChEBI" id="CHEBI:63528"/>
        <dbReference type="EC" id="3.6.1.9"/>
    </reaction>
</comment>
<dbReference type="Gene3D" id="3.90.950.10">
    <property type="match status" value="1"/>
</dbReference>
<name>A0A1Y3CE85_9GAMM</name>
<comment type="catalytic activity">
    <reaction evidence="4">
        <text>UTP + H2O = UMP + diphosphate + H(+)</text>
        <dbReference type="Rhea" id="RHEA:29395"/>
        <dbReference type="ChEBI" id="CHEBI:15377"/>
        <dbReference type="ChEBI" id="CHEBI:15378"/>
        <dbReference type="ChEBI" id="CHEBI:33019"/>
        <dbReference type="ChEBI" id="CHEBI:46398"/>
        <dbReference type="ChEBI" id="CHEBI:57865"/>
        <dbReference type="EC" id="3.6.1.9"/>
    </reaction>
</comment>
<dbReference type="InterPro" id="IPR029001">
    <property type="entry name" value="ITPase-like_fam"/>
</dbReference>
<dbReference type="RefSeq" id="WP_086204443.1">
    <property type="nucleotide sequence ID" value="NZ_NEGB01000009.1"/>
</dbReference>
<accession>A0A1Y3CE85</accession>
<dbReference type="EC" id="3.6.1.9" evidence="4"/>
<keyword evidence="4" id="KW-0963">Cytoplasm</keyword>
<comment type="function">
    <text evidence="4">Nucleoside triphosphate pyrophosphatase that hydrolyzes dTTP and UTP. May have a dual role in cell division arrest and in preventing the incorporation of modified nucleotides into cellular nucleic acids.</text>
</comment>
<dbReference type="Pfam" id="PF02545">
    <property type="entry name" value="Maf"/>
    <property type="match status" value="1"/>
</dbReference>
<evidence type="ECO:0000256" key="1">
    <source>
        <dbReference type="ARBA" id="ARBA00001968"/>
    </source>
</evidence>
<dbReference type="SUPFAM" id="SSF52972">
    <property type="entry name" value="ITPase-like"/>
    <property type="match status" value="1"/>
</dbReference>
<dbReference type="PANTHER" id="PTHR43213:SF5">
    <property type="entry name" value="BIFUNCTIONAL DTTP_UTP PYROPHOSPHATASE_METHYLTRANSFERASE PROTEIN-RELATED"/>
    <property type="match status" value="1"/>
</dbReference>
<proteinExistence type="inferred from homology"/>
<dbReference type="CDD" id="cd00555">
    <property type="entry name" value="Maf"/>
    <property type="match status" value="1"/>
</dbReference>
<reference evidence="5 6" key="1">
    <citation type="submission" date="2017-04" db="EMBL/GenBank/DDBJ databases">
        <title>High diversity of culturable Acinetobacter species in natural soil and water ecosystems.</title>
        <authorList>
            <person name="Nemec A."/>
            <person name="Radolfova-Krizova L."/>
        </authorList>
    </citation>
    <scope>NUCLEOTIDE SEQUENCE [LARGE SCALE GENOMIC DNA]</scope>
    <source>
        <strain evidence="5 6">ANC 4999</strain>
    </source>
</reference>
<evidence type="ECO:0000256" key="4">
    <source>
        <dbReference type="HAMAP-Rule" id="MF_00528"/>
    </source>
</evidence>
<feature type="site" description="Important for substrate specificity" evidence="4">
    <location>
        <position position="12"/>
    </location>
</feature>
<protein>
    <recommendedName>
        <fullName evidence="4">dTTP/UTP pyrophosphatase</fullName>
        <shortName evidence="4">dTTPase/UTPase</shortName>
        <ecNumber evidence="4">3.6.1.9</ecNumber>
    </recommendedName>
    <alternativeName>
        <fullName evidence="4">Nucleoside triphosphate pyrophosphatase</fullName>
    </alternativeName>
    <alternativeName>
        <fullName evidence="4">Nucleotide pyrophosphatase</fullName>
        <shortName evidence="4">Nucleotide PPase</shortName>
    </alternativeName>
</protein>
<gene>
    <name evidence="5" type="ORF">B9T28_13165</name>
</gene>